<sequence>MTSDPVLKQVLQEQVKKNVPPAQTQPATTAAEAVRRAEGVWKQASLQFEQASAQVQRCRDSLDKAKAREAEAIRALATAELSKK</sequence>
<dbReference type="EMBL" id="CAUYUJ010017868">
    <property type="protein sequence ID" value="CAK0878627.1"/>
    <property type="molecule type" value="Genomic_DNA"/>
</dbReference>
<accession>A0ABN9W1L8</accession>
<name>A0ABN9W1L8_9DINO</name>
<reference evidence="1" key="1">
    <citation type="submission" date="2023-10" db="EMBL/GenBank/DDBJ databases">
        <authorList>
            <person name="Chen Y."/>
            <person name="Shah S."/>
            <person name="Dougan E. K."/>
            <person name="Thang M."/>
            <person name="Chan C."/>
        </authorList>
    </citation>
    <scope>NUCLEOTIDE SEQUENCE [LARGE SCALE GENOMIC DNA]</scope>
</reference>
<protein>
    <submittedName>
        <fullName evidence="1">Uncharacterized protein</fullName>
    </submittedName>
</protein>
<evidence type="ECO:0000313" key="2">
    <source>
        <dbReference type="Proteomes" id="UP001189429"/>
    </source>
</evidence>
<comment type="caution">
    <text evidence="1">The sequence shown here is derived from an EMBL/GenBank/DDBJ whole genome shotgun (WGS) entry which is preliminary data.</text>
</comment>
<dbReference type="Proteomes" id="UP001189429">
    <property type="component" value="Unassembled WGS sequence"/>
</dbReference>
<gene>
    <name evidence="1" type="ORF">PCOR1329_LOCUS62333</name>
</gene>
<organism evidence="1 2">
    <name type="scientific">Prorocentrum cordatum</name>
    <dbReference type="NCBI Taxonomy" id="2364126"/>
    <lineage>
        <taxon>Eukaryota</taxon>
        <taxon>Sar</taxon>
        <taxon>Alveolata</taxon>
        <taxon>Dinophyceae</taxon>
        <taxon>Prorocentrales</taxon>
        <taxon>Prorocentraceae</taxon>
        <taxon>Prorocentrum</taxon>
    </lineage>
</organism>
<proteinExistence type="predicted"/>
<feature type="non-terminal residue" evidence="1">
    <location>
        <position position="84"/>
    </location>
</feature>
<evidence type="ECO:0000313" key="1">
    <source>
        <dbReference type="EMBL" id="CAK0878627.1"/>
    </source>
</evidence>
<keyword evidence="2" id="KW-1185">Reference proteome</keyword>